<evidence type="ECO:0000259" key="2">
    <source>
        <dbReference type="Pfam" id="PF16644"/>
    </source>
</evidence>
<evidence type="ECO:0000313" key="3">
    <source>
        <dbReference type="EMBL" id="KAK2093024.1"/>
    </source>
</evidence>
<accession>A0ABQ9U8B0</accession>
<feature type="domain" description="Sodium/hydrogen exchanger regulatory region" evidence="2">
    <location>
        <begin position="14"/>
        <end position="81"/>
    </location>
</feature>
<sequence>MTWKGKCVYGAGQTLSYNKYNLKPQTSEKQAKEILIRRRNTLRESMRKGHSLPWGKPAGTKNVRYLSFPYGTPQSAGRDTRAPGFSDVLTKGCLSHTFRQSHKTPGKNRQHLYEGKIKFYFSTLSLLIYKEDDIAWSPLYNNPEGGQETKTVTKVCPRMGHSAGKAGVREQDDNGSNPESPSIVFSACSRIRSLQKEQAQEIIPVKSLHRGGKALSFGYQRSTSQEEYMGGSRRVALRPKPLFHAVDEEDGDTAAERSHQIHLSSAIRKTSFCDLKCPYIPYWTPSMQQQKSIVKAPSPSSQQGSKLCLSEKVEGSWEAELDLPEFHDEITFPILEVTTNAEFKSSAWSVDFSLQRSPVNIASPVKTPDTMII</sequence>
<keyword evidence="4" id="KW-1185">Reference proteome</keyword>
<dbReference type="Pfam" id="PF16644">
    <property type="entry name" value="NEXCaM_BD"/>
    <property type="match status" value="1"/>
</dbReference>
<evidence type="ECO:0000313" key="4">
    <source>
        <dbReference type="Proteomes" id="UP001266305"/>
    </source>
</evidence>
<dbReference type="EMBL" id="JASSZA010000015">
    <property type="protein sequence ID" value="KAK2093024.1"/>
    <property type="molecule type" value="Genomic_DNA"/>
</dbReference>
<evidence type="ECO:0000256" key="1">
    <source>
        <dbReference type="SAM" id="MobiDB-lite"/>
    </source>
</evidence>
<dbReference type="InterPro" id="IPR032103">
    <property type="entry name" value="NHE_CaM-bd"/>
</dbReference>
<dbReference type="Proteomes" id="UP001266305">
    <property type="component" value="Unassembled WGS sequence"/>
</dbReference>
<reference evidence="3 4" key="1">
    <citation type="submission" date="2023-05" db="EMBL/GenBank/DDBJ databases">
        <title>B98-5 Cell Line De Novo Hybrid Assembly: An Optical Mapping Approach.</title>
        <authorList>
            <person name="Kananen K."/>
            <person name="Auerbach J.A."/>
            <person name="Kautto E."/>
            <person name="Blachly J.S."/>
        </authorList>
    </citation>
    <scope>NUCLEOTIDE SEQUENCE [LARGE SCALE GENOMIC DNA]</scope>
    <source>
        <strain evidence="3">B95-8</strain>
        <tissue evidence="3">Cell line</tissue>
    </source>
</reference>
<organism evidence="3 4">
    <name type="scientific">Saguinus oedipus</name>
    <name type="common">Cotton-top tamarin</name>
    <name type="synonym">Oedipomidas oedipus</name>
    <dbReference type="NCBI Taxonomy" id="9490"/>
    <lineage>
        <taxon>Eukaryota</taxon>
        <taxon>Metazoa</taxon>
        <taxon>Chordata</taxon>
        <taxon>Craniata</taxon>
        <taxon>Vertebrata</taxon>
        <taxon>Euteleostomi</taxon>
        <taxon>Mammalia</taxon>
        <taxon>Eutheria</taxon>
        <taxon>Euarchontoglires</taxon>
        <taxon>Primates</taxon>
        <taxon>Haplorrhini</taxon>
        <taxon>Platyrrhini</taxon>
        <taxon>Cebidae</taxon>
        <taxon>Callitrichinae</taxon>
        <taxon>Saguinus</taxon>
    </lineage>
</organism>
<feature type="region of interest" description="Disordered" evidence="1">
    <location>
        <begin position="159"/>
        <end position="181"/>
    </location>
</feature>
<gene>
    <name evidence="3" type="ORF">P7K49_029553</name>
</gene>
<dbReference type="Gene3D" id="6.10.250.2020">
    <property type="match status" value="1"/>
</dbReference>
<protein>
    <recommendedName>
        <fullName evidence="2">Sodium/hydrogen exchanger regulatory region domain-containing protein</fullName>
    </recommendedName>
</protein>
<proteinExistence type="predicted"/>
<name>A0ABQ9U8B0_SAGOE</name>
<comment type="caution">
    <text evidence="3">The sequence shown here is derived from an EMBL/GenBank/DDBJ whole genome shotgun (WGS) entry which is preliminary data.</text>
</comment>